<evidence type="ECO:0000313" key="5">
    <source>
        <dbReference type="EMBL" id="MFC5661773.1"/>
    </source>
</evidence>
<dbReference type="EMBL" id="JBHSOF010000002">
    <property type="protein sequence ID" value="MFC5661773.1"/>
    <property type="molecule type" value="Genomic_DNA"/>
</dbReference>
<dbReference type="InterPro" id="IPR027417">
    <property type="entry name" value="P-loop_NTPase"/>
</dbReference>
<keyword evidence="6" id="KW-1185">Reference proteome</keyword>
<protein>
    <submittedName>
        <fullName evidence="5">AAA domain-containing protein</fullName>
    </submittedName>
</protein>
<dbReference type="InterPro" id="IPR029030">
    <property type="entry name" value="Caspase-like_dom_sf"/>
</dbReference>
<dbReference type="CDD" id="cd18808">
    <property type="entry name" value="SF1_C_Upf1"/>
    <property type="match status" value="1"/>
</dbReference>
<gene>
    <name evidence="5" type="ORF">ACFP3U_02110</name>
</gene>
<feature type="domain" description="DNA2/NAM7 helicase-like C-terminal" evidence="4">
    <location>
        <begin position="956"/>
        <end position="1133"/>
    </location>
</feature>
<dbReference type="SUPFAM" id="SSF52129">
    <property type="entry name" value="Caspase-like"/>
    <property type="match status" value="1"/>
</dbReference>
<evidence type="ECO:0000313" key="6">
    <source>
        <dbReference type="Proteomes" id="UP001595975"/>
    </source>
</evidence>
<reference evidence="6" key="1">
    <citation type="journal article" date="2019" name="Int. J. Syst. Evol. Microbiol.">
        <title>The Global Catalogue of Microorganisms (GCM) 10K type strain sequencing project: providing services to taxonomists for standard genome sequencing and annotation.</title>
        <authorList>
            <consortium name="The Broad Institute Genomics Platform"/>
            <consortium name="The Broad Institute Genome Sequencing Center for Infectious Disease"/>
            <person name="Wu L."/>
            <person name="Ma J."/>
        </authorList>
    </citation>
    <scope>NUCLEOTIDE SEQUENCE [LARGE SCALE GENOMIC DNA]</scope>
    <source>
        <strain evidence="6">CGMCC 4.1437</strain>
    </source>
</reference>
<feature type="region of interest" description="Disordered" evidence="1">
    <location>
        <begin position="329"/>
        <end position="356"/>
    </location>
</feature>
<evidence type="ECO:0000259" key="2">
    <source>
        <dbReference type="Pfam" id="PF00656"/>
    </source>
</evidence>
<dbReference type="Pfam" id="PF13086">
    <property type="entry name" value="AAA_11"/>
    <property type="match status" value="1"/>
</dbReference>
<dbReference type="PANTHER" id="PTHR10887:SF495">
    <property type="entry name" value="HELICASE SENATAXIN ISOFORM X1-RELATED"/>
    <property type="match status" value="1"/>
</dbReference>
<evidence type="ECO:0000259" key="3">
    <source>
        <dbReference type="Pfam" id="PF13086"/>
    </source>
</evidence>
<feature type="domain" description="DNA2/NAM7 helicase helicase" evidence="3">
    <location>
        <begin position="553"/>
        <end position="915"/>
    </location>
</feature>
<dbReference type="Proteomes" id="UP001595975">
    <property type="component" value="Unassembled WGS sequence"/>
</dbReference>
<dbReference type="SUPFAM" id="SSF52540">
    <property type="entry name" value="P-loop containing nucleoside triphosphate hydrolases"/>
    <property type="match status" value="1"/>
</dbReference>
<accession>A0ABW0WW53</accession>
<proteinExistence type="predicted"/>
<sequence length="1272" mass="136332">MQDNDRHALLIGVSGYDSPQYQDLAAVRADLHYMQAVLERTDIGMFNPCTIAAEPTAAQLKRVVEDFLAERTGADTALLYFSGHGQYSVEDGQLYFITRDSDPEDLPNTAVAAEFLHEQLQECRASAKVVLLDCCDSGSVVQSWSAKGPGGPEASTEQGVMLRPSGVYVITASGARQTASAKAPEGSALGTSRFTGEIVEGLRSGRMTDRNWVTADDLFAYVSRQLRASDGQVPTRSMLAATQTLLLARGVASPVTLPPQAGRPGVGTPSIPDKALRRAAEEQAGSPRWTQLTDYYLACMSKEAAADWLPSRGQQEKYLLLSGHPELLQSGSDDSVGAPDELPGSALRGPSEGTEQNTEIWYGYPTVTLPAPGGRKNTADGTRLAPLLIQQLELSVDEGGRRILRPASVPIPHPGLLAEFLDAHEQAELVAGWQPDWQHGHAAQMLQNIRQLLKVLGIDEIQPLDPQRLQENSVRREVRLGAHNTAMLLTSTGADKMTIGLVDNLRKLSDRAHEIERTALSALVSDRHRDSRHPTPKAVADRSDAPIVSAGPLNERQEEVIRSVLRDRLTVATGPAGTGKSQLVTALVQTATQLGWKTCVVSTNNQAVDEVERRCSALVSGLLLRTGNQTARVREAETISDLLQHASAPECSPATAAGELRIAHAELAAARARLADIARNETALAATAAGRSEALSRIGVAPSTLAGVWTDGGDRLRLWADRAGKATRAGAWQLGPWRRRRAGAALLSGLGSDAPGATALASRLSDPADAATTLAVLAEAATAEWELRRGIPRFPLNAATEALSELAAVQARAAEASARLMRSTIATRIRNARPQLQARLGALQRGTDLRRTQRELMSALGGWAITTHSVQQLDLTAAHFDLVIVDEASQCAIPSVLPMLFRAERALVIGDPAQLGQISKIPHGTDRSARAGAGLTASWLEERRLTYSTSSAYDAAAHAHGRPILLDEHYRCHPDIVDLPNRACYGGRLRVLTDVRTLRRAGSAPAAPLRWIDVPNSQPLPGPNGSWKNSAELRKVIEIVAELQATHSEDTRIGIITPFKEQRKQLQRRFDGSPVKVGTVHAFQGGECDVIILSLVANSDSPRTTVNWLRNEARLWNVAITRAKAQLITVGDRAFWAQQGGMAAGLAARTAASDLPATPVGTEGGDPLGDGLHALLLATGHRQIQREVRVEGHACDFLLATDRGITALLIDRGPEPGEDPARQLRLRQASAGLLPGLRAATSGPFAGPITDALRIPAWRILAADHAGDPLRA</sequence>
<comment type="caution">
    <text evidence="5">The sequence shown here is derived from an EMBL/GenBank/DDBJ whole genome shotgun (WGS) entry which is preliminary data.</text>
</comment>
<dbReference type="InterPro" id="IPR045055">
    <property type="entry name" value="DNA2/NAM7-like"/>
</dbReference>
<dbReference type="Gene3D" id="3.40.50.1460">
    <property type="match status" value="1"/>
</dbReference>
<dbReference type="InterPro" id="IPR047187">
    <property type="entry name" value="SF1_C_Upf1"/>
</dbReference>
<dbReference type="Pfam" id="PF00656">
    <property type="entry name" value="Peptidase_C14"/>
    <property type="match status" value="1"/>
</dbReference>
<feature type="domain" description="Peptidase C14 caspase" evidence="2">
    <location>
        <begin position="6"/>
        <end position="237"/>
    </location>
</feature>
<dbReference type="PANTHER" id="PTHR10887">
    <property type="entry name" value="DNA2/NAM7 HELICASE FAMILY"/>
    <property type="match status" value="1"/>
</dbReference>
<evidence type="ECO:0000259" key="4">
    <source>
        <dbReference type="Pfam" id="PF13087"/>
    </source>
</evidence>
<evidence type="ECO:0000256" key="1">
    <source>
        <dbReference type="SAM" id="MobiDB-lite"/>
    </source>
</evidence>
<organism evidence="5 6">
    <name type="scientific">Kitasatospora misakiensis</name>
    <dbReference type="NCBI Taxonomy" id="67330"/>
    <lineage>
        <taxon>Bacteria</taxon>
        <taxon>Bacillati</taxon>
        <taxon>Actinomycetota</taxon>
        <taxon>Actinomycetes</taxon>
        <taxon>Kitasatosporales</taxon>
        <taxon>Streptomycetaceae</taxon>
        <taxon>Kitasatospora</taxon>
    </lineage>
</organism>
<dbReference type="InterPro" id="IPR041677">
    <property type="entry name" value="DNA2/NAM7_AAA_11"/>
</dbReference>
<dbReference type="Gene3D" id="3.40.50.300">
    <property type="entry name" value="P-loop containing nucleotide triphosphate hydrolases"/>
    <property type="match status" value="3"/>
</dbReference>
<dbReference type="InterPro" id="IPR011600">
    <property type="entry name" value="Pept_C14_caspase"/>
</dbReference>
<dbReference type="Pfam" id="PF13087">
    <property type="entry name" value="AAA_12"/>
    <property type="match status" value="1"/>
</dbReference>
<dbReference type="InterPro" id="IPR041679">
    <property type="entry name" value="DNA2/NAM7-like_C"/>
</dbReference>
<name>A0ABW0WW53_9ACTN</name>
<dbReference type="RefSeq" id="WP_380223360.1">
    <property type="nucleotide sequence ID" value="NZ_JBHSOF010000002.1"/>
</dbReference>
<dbReference type="NCBIfam" id="NF047832">
    <property type="entry name" value="caspase_w_EACC1"/>
    <property type="match status" value="1"/>
</dbReference>